<accession>A0A9N8Z9Y2</accession>
<dbReference type="GO" id="GO:0005829">
    <property type="term" value="C:cytosol"/>
    <property type="evidence" value="ECO:0007669"/>
    <property type="project" value="TreeGrafter"/>
</dbReference>
<feature type="compositionally biased region" description="Polar residues" evidence="1">
    <location>
        <begin position="14"/>
        <end position="40"/>
    </location>
</feature>
<sequence length="664" mass="72591">MSPKSKQNSKNKSTPASNRNINDNSKQPLENTTATSQSPLVTEKPSTPPPDSVLASANKDEQIGAENVNKNPYIDVVQKRLRALNKRHFKNLQCEEMLKNKSQALNQDQIQALERKNEIVFAMQEFELIIKNLNSVESEQTDPQNPAPSLSQQPQNPANLPAAAQSNNANNSPVNNSLSGYHQQAGKGRAIDVEVEEESNGQSVPISLPTPPPEIISTTKDGASNSPETHNPREERGATTTNGTSQVATEYHLKAIEWFDITTGNTKRLKVITQNGNVLILRGDIEIKPYDRPSITYELLVEILGDYLWNSISKGEAEMINKTNKMEVELQQQSQNKQPSSSSSSSERSTEKGVNGLKSSTAPGIQPSIHDYHHTLNAALSIIPSLQTGLDVNVKFNSIFGFEHTAELSVFDVFNVDLVHGWVVDPQDQDTWDVVVGKCGSYNRAVECVVRGDETSKGLVVESLDNGAGVGNSANASGNGAFNADERDALIVSQFLHLTATQLTYHGLQTLAEDLQPGHLCVLFRNNHFSTLYKHPGTSSLYVLVTDAGFVNERSVVWETLTDVDQSNSEFLNAQFLKGKVVADYVDLTEEPHDSTGGGDQDGFRDPDQQQSKQGRQQQSNGSPSDNISHSSIGSSIDTGSGSSSEKERRKKEKSKKKNDCVIS</sequence>
<organism evidence="3 4">
    <name type="scientific">Ambispora leptoticha</name>
    <dbReference type="NCBI Taxonomy" id="144679"/>
    <lineage>
        <taxon>Eukaryota</taxon>
        <taxon>Fungi</taxon>
        <taxon>Fungi incertae sedis</taxon>
        <taxon>Mucoromycota</taxon>
        <taxon>Glomeromycotina</taxon>
        <taxon>Glomeromycetes</taxon>
        <taxon>Archaeosporales</taxon>
        <taxon>Ambisporaceae</taxon>
        <taxon>Ambispora</taxon>
    </lineage>
</organism>
<dbReference type="Pfam" id="PF04424">
    <property type="entry name" value="MINDY_DUB"/>
    <property type="match status" value="1"/>
</dbReference>
<dbReference type="GO" id="GO:1990380">
    <property type="term" value="F:K48-linked deubiquitinase activity"/>
    <property type="evidence" value="ECO:0007669"/>
    <property type="project" value="InterPro"/>
</dbReference>
<reference evidence="3" key="1">
    <citation type="submission" date="2021-06" db="EMBL/GenBank/DDBJ databases">
        <authorList>
            <person name="Kallberg Y."/>
            <person name="Tangrot J."/>
            <person name="Rosling A."/>
        </authorList>
    </citation>
    <scope>NUCLEOTIDE SEQUENCE</scope>
    <source>
        <strain evidence="3">FL130A</strain>
    </source>
</reference>
<feature type="region of interest" description="Disordered" evidence="1">
    <location>
        <begin position="590"/>
        <end position="664"/>
    </location>
</feature>
<keyword evidence="4" id="KW-1185">Reference proteome</keyword>
<feature type="compositionally biased region" description="Low complexity" evidence="1">
    <location>
        <begin position="150"/>
        <end position="179"/>
    </location>
</feature>
<feature type="compositionally biased region" description="Polar residues" evidence="1">
    <location>
        <begin position="137"/>
        <end position="149"/>
    </location>
</feature>
<dbReference type="OrthoDB" id="10261212at2759"/>
<evidence type="ECO:0000313" key="4">
    <source>
        <dbReference type="Proteomes" id="UP000789508"/>
    </source>
</evidence>
<feature type="region of interest" description="Disordered" evidence="1">
    <location>
        <begin position="329"/>
        <end position="364"/>
    </location>
</feature>
<evidence type="ECO:0000313" key="3">
    <source>
        <dbReference type="EMBL" id="CAG8475648.1"/>
    </source>
</evidence>
<dbReference type="PANTHER" id="PTHR18063:SF6">
    <property type="entry name" value="UBIQUITIN CARBOXYL-TERMINAL HYDROLASE"/>
    <property type="match status" value="1"/>
</dbReference>
<dbReference type="EMBL" id="CAJVPS010000313">
    <property type="protein sequence ID" value="CAG8475648.1"/>
    <property type="molecule type" value="Genomic_DNA"/>
</dbReference>
<feature type="compositionally biased region" description="Low complexity" evidence="1">
    <location>
        <begin position="609"/>
        <end position="644"/>
    </location>
</feature>
<feature type="compositionally biased region" description="Polar residues" evidence="1">
    <location>
        <begin position="216"/>
        <end position="229"/>
    </location>
</feature>
<dbReference type="InterPro" id="IPR033979">
    <property type="entry name" value="MINDY_domain"/>
</dbReference>
<feature type="region of interest" description="Disordered" evidence="1">
    <location>
        <begin position="1"/>
        <end position="66"/>
    </location>
</feature>
<feature type="domain" description="MINDY deubiquitinase" evidence="2">
    <location>
        <begin position="364"/>
        <end position="576"/>
    </location>
</feature>
<dbReference type="GO" id="GO:0071108">
    <property type="term" value="P:protein K48-linked deubiquitination"/>
    <property type="evidence" value="ECO:0007669"/>
    <property type="project" value="TreeGrafter"/>
</dbReference>
<dbReference type="GO" id="GO:0071944">
    <property type="term" value="C:cell periphery"/>
    <property type="evidence" value="ECO:0007669"/>
    <property type="project" value="TreeGrafter"/>
</dbReference>
<dbReference type="PANTHER" id="PTHR18063">
    <property type="entry name" value="NF-E2 INDUCIBLE PROTEIN"/>
    <property type="match status" value="1"/>
</dbReference>
<proteinExistence type="predicted"/>
<feature type="compositionally biased region" description="Low complexity" evidence="1">
    <location>
        <begin position="331"/>
        <end position="347"/>
    </location>
</feature>
<evidence type="ECO:0000256" key="1">
    <source>
        <dbReference type="SAM" id="MobiDB-lite"/>
    </source>
</evidence>
<dbReference type="GO" id="GO:0004843">
    <property type="term" value="F:cysteine-type deubiquitinase activity"/>
    <property type="evidence" value="ECO:0007669"/>
    <property type="project" value="InterPro"/>
</dbReference>
<comment type="caution">
    <text evidence="3">The sequence shown here is derived from an EMBL/GenBank/DDBJ whole genome shotgun (WGS) entry which is preliminary data.</text>
</comment>
<name>A0A9N8Z9Y2_9GLOM</name>
<protein>
    <submittedName>
        <fullName evidence="3">9925_t:CDS:1</fullName>
    </submittedName>
</protein>
<evidence type="ECO:0000259" key="2">
    <source>
        <dbReference type="Pfam" id="PF04424"/>
    </source>
</evidence>
<dbReference type="GO" id="GO:0016807">
    <property type="term" value="F:cysteine-type carboxypeptidase activity"/>
    <property type="evidence" value="ECO:0007669"/>
    <property type="project" value="TreeGrafter"/>
</dbReference>
<feature type="compositionally biased region" description="Low complexity" evidence="1">
    <location>
        <begin position="1"/>
        <end position="13"/>
    </location>
</feature>
<dbReference type="Proteomes" id="UP000789508">
    <property type="component" value="Unassembled WGS sequence"/>
</dbReference>
<dbReference type="AlphaFoldDB" id="A0A9N8Z9Y2"/>
<gene>
    <name evidence="3" type="ORF">ALEPTO_LOCUS2227</name>
</gene>
<feature type="region of interest" description="Disordered" evidence="1">
    <location>
        <begin position="137"/>
        <end position="243"/>
    </location>
</feature>
<dbReference type="InterPro" id="IPR007518">
    <property type="entry name" value="MINDY"/>
</dbReference>